<dbReference type="InterPro" id="IPR013788">
    <property type="entry name" value="Hemocyanin/hexamerin"/>
</dbReference>
<dbReference type="EMBL" id="GDJX01001646">
    <property type="protein sequence ID" value="JAT66290.1"/>
    <property type="molecule type" value="Transcribed_RNA"/>
</dbReference>
<evidence type="ECO:0000256" key="6">
    <source>
        <dbReference type="SAM" id="Phobius"/>
    </source>
</evidence>
<reference evidence="8" key="1">
    <citation type="submission" date="2015-07" db="EMBL/GenBank/DDBJ databases">
        <title>Transcriptome Assembly of Anthurium amnicola.</title>
        <authorList>
            <person name="Suzuki J."/>
        </authorList>
    </citation>
    <scope>NUCLEOTIDE SEQUENCE</scope>
</reference>
<evidence type="ECO:0000256" key="4">
    <source>
        <dbReference type="ARBA" id="ARBA00023002"/>
    </source>
</evidence>
<dbReference type="InterPro" id="IPR008922">
    <property type="entry name" value="Di-copper_centre_dom_sf"/>
</dbReference>
<accession>A0A1D1ZH17</accession>
<dbReference type="GO" id="GO:0004097">
    <property type="term" value="F:catechol oxidase activity"/>
    <property type="evidence" value="ECO:0007669"/>
    <property type="project" value="InterPro"/>
</dbReference>
<name>A0A1D1ZH17_9ARAE</name>
<feature type="non-terminal residue" evidence="8">
    <location>
        <position position="526"/>
    </location>
</feature>
<gene>
    <name evidence="8" type="primary">PPO_0</name>
    <name evidence="8" type="ORF">g.72099</name>
</gene>
<dbReference type="InterPro" id="IPR022739">
    <property type="entry name" value="Polyphenol_oxidase_cen"/>
</dbReference>
<protein>
    <submittedName>
        <fullName evidence="8">Polyphenol oxidase, chloroplastic</fullName>
    </submittedName>
</protein>
<proteinExistence type="inferred from homology"/>
<dbReference type="PANTHER" id="PTHR11474">
    <property type="entry name" value="TYROSINASE FAMILY MEMBER"/>
    <property type="match status" value="1"/>
</dbReference>
<dbReference type="PROSITE" id="PS00498">
    <property type="entry name" value="TYROSINASE_2"/>
    <property type="match status" value="1"/>
</dbReference>
<evidence type="ECO:0000256" key="1">
    <source>
        <dbReference type="ARBA" id="ARBA00001973"/>
    </source>
</evidence>
<evidence type="ECO:0000256" key="3">
    <source>
        <dbReference type="ARBA" id="ARBA00022723"/>
    </source>
</evidence>
<keyword evidence="6" id="KW-0472">Membrane</keyword>
<evidence type="ECO:0000256" key="2">
    <source>
        <dbReference type="ARBA" id="ARBA00009928"/>
    </source>
</evidence>
<dbReference type="InterPro" id="IPR050316">
    <property type="entry name" value="Tyrosinase/Hemocyanin"/>
</dbReference>
<dbReference type="GO" id="GO:0046872">
    <property type="term" value="F:metal ion binding"/>
    <property type="evidence" value="ECO:0007669"/>
    <property type="project" value="UniProtKB-KW"/>
</dbReference>
<dbReference type="InterPro" id="IPR002227">
    <property type="entry name" value="Tyrosinase_Cu-bd"/>
</dbReference>
<comment type="cofactor">
    <cofactor evidence="1">
        <name>Cu(2+)</name>
        <dbReference type="ChEBI" id="CHEBI:29036"/>
    </cofactor>
</comment>
<dbReference type="Pfam" id="PF00264">
    <property type="entry name" value="Tyrosinase"/>
    <property type="match status" value="1"/>
</dbReference>
<dbReference type="PRINTS" id="PR00092">
    <property type="entry name" value="TYROSINASE"/>
</dbReference>
<keyword evidence="6" id="KW-0812">Transmembrane</keyword>
<dbReference type="Gene3D" id="1.10.1280.10">
    <property type="entry name" value="Di-copper center containing domain from catechol oxidase"/>
    <property type="match status" value="1"/>
</dbReference>
<dbReference type="PROSITE" id="PS00210">
    <property type="entry name" value="HEMOCYANIN_2"/>
    <property type="match status" value="1"/>
</dbReference>
<evidence type="ECO:0000256" key="5">
    <source>
        <dbReference type="ARBA" id="ARBA00023008"/>
    </source>
</evidence>
<keyword evidence="5" id="KW-0186">Copper</keyword>
<organism evidence="8">
    <name type="scientific">Anthurium amnicola</name>
    <dbReference type="NCBI Taxonomy" id="1678845"/>
    <lineage>
        <taxon>Eukaryota</taxon>
        <taxon>Viridiplantae</taxon>
        <taxon>Streptophyta</taxon>
        <taxon>Embryophyta</taxon>
        <taxon>Tracheophyta</taxon>
        <taxon>Spermatophyta</taxon>
        <taxon>Magnoliopsida</taxon>
        <taxon>Liliopsida</taxon>
        <taxon>Araceae</taxon>
        <taxon>Pothoideae</taxon>
        <taxon>Potheae</taxon>
        <taxon>Anthurium</taxon>
    </lineage>
</organism>
<sequence length="526" mass="59103">AAQSSTMAGNKHVALVVLVVAAAIFFLTMLSLLQPPSSTGERRTSPSWQLLRLLFCRLQAPRPDDDGSFALGFLARDADVVDDSGGGGGGAAGGGGEERSLTPNLTSCHWSYSDHVGRPLFCCRASPEAGTPVVDFEFPDPDTEPVRVRRPVHRLSPEFVARYERALAMMKSLPVEHPHNFWRQADQHCLYCTGSYDQTGSPGAPLFVHRDWLFFPFHRAYIYFHERIVGKLLGDDTFALPYWPWDVPEGMSFPDFYHRGAFNDSERDYNHLLPLHQTADVAFDGVESGLGSDDQVAANLAVMYHQMVSGAKKVELFMGCRMGPGKEGDCDGPGTIELVPHNTIHEWVTNRANPDWEDMGSYYTASRDPSFYAHHSNIDRLWSVWKELRPLHDFDDPNWLDAAFYFWDEHLRLVRIRVRDVLDMSKLRYTYEDIDRPWLLARPKPFTPPHLARSILRARSKDNDDAAAQGRRRRNWNTTTTTTSTAAVAVGCCAMDFGAGGRVLDEMTTRVEVGRPRAGLRSAVEK</sequence>
<feature type="domain" description="Tyrosinase copper-binding" evidence="7">
    <location>
        <begin position="368"/>
        <end position="379"/>
    </location>
</feature>
<keyword evidence="3" id="KW-0479">Metal-binding</keyword>
<dbReference type="SUPFAM" id="SSF48056">
    <property type="entry name" value="Di-copper centre-containing domain"/>
    <property type="match status" value="1"/>
</dbReference>
<keyword evidence="4" id="KW-0560">Oxidoreductase</keyword>
<dbReference type="PANTHER" id="PTHR11474:SF128">
    <property type="entry name" value="AUREUSIDIN SYNTHASE-LIKE"/>
    <property type="match status" value="1"/>
</dbReference>
<dbReference type="AlphaFoldDB" id="A0A1D1ZH17"/>
<dbReference type="Pfam" id="PF12142">
    <property type="entry name" value="PPO1_DWL"/>
    <property type="match status" value="1"/>
</dbReference>
<keyword evidence="6" id="KW-1133">Transmembrane helix</keyword>
<feature type="transmembrane region" description="Helical" evidence="6">
    <location>
        <begin position="12"/>
        <end position="33"/>
    </location>
</feature>
<evidence type="ECO:0000259" key="7">
    <source>
        <dbReference type="PROSITE" id="PS00498"/>
    </source>
</evidence>
<feature type="non-terminal residue" evidence="8">
    <location>
        <position position="1"/>
    </location>
</feature>
<evidence type="ECO:0000313" key="8">
    <source>
        <dbReference type="EMBL" id="JAT66290.1"/>
    </source>
</evidence>
<comment type="similarity">
    <text evidence="2">Belongs to the tyrosinase family.</text>
</comment>